<keyword evidence="1" id="KW-1133">Transmembrane helix</keyword>
<dbReference type="EMBL" id="MU006090">
    <property type="protein sequence ID" value="KAF2842531.1"/>
    <property type="molecule type" value="Genomic_DNA"/>
</dbReference>
<organism evidence="2 3">
    <name type="scientific">Patellaria atrata CBS 101060</name>
    <dbReference type="NCBI Taxonomy" id="1346257"/>
    <lineage>
        <taxon>Eukaryota</taxon>
        <taxon>Fungi</taxon>
        <taxon>Dikarya</taxon>
        <taxon>Ascomycota</taxon>
        <taxon>Pezizomycotina</taxon>
        <taxon>Dothideomycetes</taxon>
        <taxon>Dothideomycetes incertae sedis</taxon>
        <taxon>Patellariales</taxon>
        <taxon>Patellariaceae</taxon>
        <taxon>Patellaria</taxon>
    </lineage>
</organism>
<evidence type="ECO:0000313" key="2">
    <source>
        <dbReference type="EMBL" id="KAF2842531.1"/>
    </source>
</evidence>
<keyword evidence="3" id="KW-1185">Reference proteome</keyword>
<comment type="caution">
    <text evidence="2">The sequence shown here is derived from an EMBL/GenBank/DDBJ whole genome shotgun (WGS) entry which is preliminary data.</text>
</comment>
<gene>
    <name evidence="2" type="ORF">M501DRAFT_429350</name>
</gene>
<evidence type="ECO:0000256" key="1">
    <source>
        <dbReference type="SAM" id="Phobius"/>
    </source>
</evidence>
<sequence>MRVPLREMRAGLKNRLRSFFFGSRQLEIVVKEDMSINLYLIFHVVYYYFSILYCIQNPYHISYRNVNGHGPQSAQGRTVQGAAFRAVAPKTEVQYGISVKVWIYGRQPISTSAFWFYSTSLAYSLNLIFRIQIHY</sequence>
<proteinExistence type="predicted"/>
<evidence type="ECO:0000313" key="3">
    <source>
        <dbReference type="Proteomes" id="UP000799429"/>
    </source>
</evidence>
<accession>A0A9P4VR36</accession>
<reference evidence="2" key="1">
    <citation type="journal article" date="2020" name="Stud. Mycol.">
        <title>101 Dothideomycetes genomes: a test case for predicting lifestyles and emergence of pathogens.</title>
        <authorList>
            <person name="Haridas S."/>
            <person name="Albert R."/>
            <person name="Binder M."/>
            <person name="Bloem J."/>
            <person name="Labutti K."/>
            <person name="Salamov A."/>
            <person name="Andreopoulos B."/>
            <person name="Baker S."/>
            <person name="Barry K."/>
            <person name="Bills G."/>
            <person name="Bluhm B."/>
            <person name="Cannon C."/>
            <person name="Castanera R."/>
            <person name="Culley D."/>
            <person name="Daum C."/>
            <person name="Ezra D."/>
            <person name="Gonzalez J."/>
            <person name="Henrissat B."/>
            <person name="Kuo A."/>
            <person name="Liang C."/>
            <person name="Lipzen A."/>
            <person name="Lutzoni F."/>
            <person name="Magnuson J."/>
            <person name="Mondo S."/>
            <person name="Nolan M."/>
            <person name="Ohm R."/>
            <person name="Pangilinan J."/>
            <person name="Park H.-J."/>
            <person name="Ramirez L."/>
            <person name="Alfaro M."/>
            <person name="Sun H."/>
            <person name="Tritt A."/>
            <person name="Yoshinaga Y."/>
            <person name="Zwiers L.-H."/>
            <person name="Turgeon B."/>
            <person name="Goodwin S."/>
            <person name="Spatafora J."/>
            <person name="Crous P."/>
            <person name="Grigoriev I."/>
        </authorList>
    </citation>
    <scope>NUCLEOTIDE SEQUENCE</scope>
    <source>
        <strain evidence="2">CBS 101060</strain>
    </source>
</reference>
<name>A0A9P4VR36_9PEZI</name>
<keyword evidence="1" id="KW-0472">Membrane</keyword>
<dbReference type="AlphaFoldDB" id="A0A9P4VR36"/>
<keyword evidence="1" id="KW-0812">Transmembrane</keyword>
<protein>
    <submittedName>
        <fullName evidence="2">Uncharacterized protein</fullName>
    </submittedName>
</protein>
<feature type="transmembrane region" description="Helical" evidence="1">
    <location>
        <begin position="36"/>
        <end position="55"/>
    </location>
</feature>
<dbReference type="Proteomes" id="UP000799429">
    <property type="component" value="Unassembled WGS sequence"/>
</dbReference>